<reference evidence="2" key="1">
    <citation type="submission" date="2021-07" db="EMBL/GenBank/DDBJ databases">
        <title>Shinella sp. nov., a novel member of the genus Shinella from water.</title>
        <authorList>
            <person name="Deng Y."/>
        </authorList>
    </citation>
    <scope>NUCLEOTIDE SEQUENCE</scope>
    <source>
        <strain evidence="2">CPCC 100929</strain>
    </source>
</reference>
<dbReference type="SUPFAM" id="SSF48295">
    <property type="entry name" value="TrpR-like"/>
    <property type="match status" value="1"/>
</dbReference>
<keyword evidence="3" id="KW-1185">Reference proteome</keyword>
<accession>A0ABT1R6V4</accession>
<sequence>MITCRLITEAVSSAYSVPVLQLYSRRRDAGTVLPRHMAWTLASRLTTHSYSAIGRFMGGRDHATVSHGVSKITAALETDPQVATNYRALVDAVTLLAEAGQSADRVRQCFNDIDPLDVAERILSSAFRDVLPSMEEIRALCFGVTHYAAECSRLLGETDVLDQTALSPALTDL</sequence>
<dbReference type="SMART" id="SM00760">
    <property type="entry name" value="Bac_DnaA_C"/>
    <property type="match status" value="1"/>
</dbReference>
<dbReference type="InterPro" id="IPR013159">
    <property type="entry name" value="DnaA_C"/>
</dbReference>
<dbReference type="Gene3D" id="1.10.1750.10">
    <property type="match status" value="1"/>
</dbReference>
<proteinExistence type="predicted"/>
<name>A0ABT1R6V4_9HYPH</name>
<feature type="domain" description="Chromosomal replication initiator DnaA C-terminal" evidence="1">
    <location>
        <begin position="3"/>
        <end position="72"/>
    </location>
</feature>
<dbReference type="InterPro" id="IPR018312">
    <property type="entry name" value="Chromosome_initiator_DnaA_CS"/>
</dbReference>
<gene>
    <name evidence="2" type="ORF">GB927_012720</name>
</gene>
<dbReference type="RefSeq" id="WP_256117341.1">
    <property type="nucleotide sequence ID" value="NZ_WHSB02000004.1"/>
</dbReference>
<dbReference type="PANTHER" id="PTHR30050">
    <property type="entry name" value="CHROMOSOMAL REPLICATION INITIATOR PROTEIN DNAA"/>
    <property type="match status" value="1"/>
</dbReference>
<dbReference type="Proteomes" id="UP000996601">
    <property type="component" value="Unassembled WGS sequence"/>
</dbReference>
<evidence type="ECO:0000313" key="3">
    <source>
        <dbReference type="Proteomes" id="UP000996601"/>
    </source>
</evidence>
<evidence type="ECO:0000313" key="2">
    <source>
        <dbReference type="EMBL" id="MCQ4630908.1"/>
    </source>
</evidence>
<organism evidence="2 3">
    <name type="scientific">Shinella lacus</name>
    <dbReference type="NCBI Taxonomy" id="2654216"/>
    <lineage>
        <taxon>Bacteria</taxon>
        <taxon>Pseudomonadati</taxon>
        <taxon>Pseudomonadota</taxon>
        <taxon>Alphaproteobacteria</taxon>
        <taxon>Hyphomicrobiales</taxon>
        <taxon>Rhizobiaceae</taxon>
        <taxon>Shinella</taxon>
    </lineage>
</organism>
<dbReference type="PANTHER" id="PTHR30050:SF2">
    <property type="entry name" value="CHROMOSOMAL REPLICATION INITIATOR PROTEIN DNAA"/>
    <property type="match status" value="1"/>
</dbReference>
<dbReference type="CDD" id="cd06571">
    <property type="entry name" value="Bac_DnaA_C"/>
    <property type="match status" value="1"/>
</dbReference>
<comment type="caution">
    <text evidence="2">The sequence shown here is derived from an EMBL/GenBank/DDBJ whole genome shotgun (WGS) entry which is preliminary data.</text>
</comment>
<dbReference type="InterPro" id="IPR010921">
    <property type="entry name" value="Trp_repressor/repl_initiator"/>
</dbReference>
<dbReference type="EMBL" id="WHSB02000004">
    <property type="protein sequence ID" value="MCQ4630908.1"/>
    <property type="molecule type" value="Genomic_DNA"/>
</dbReference>
<dbReference type="Pfam" id="PF08299">
    <property type="entry name" value="Bac_DnaA_C"/>
    <property type="match status" value="1"/>
</dbReference>
<dbReference type="PROSITE" id="PS01008">
    <property type="entry name" value="DNAA"/>
    <property type="match status" value="1"/>
</dbReference>
<evidence type="ECO:0000259" key="1">
    <source>
        <dbReference type="SMART" id="SM00760"/>
    </source>
</evidence>
<protein>
    <recommendedName>
        <fullName evidence="1">Chromosomal replication initiator DnaA C-terminal domain-containing protein</fullName>
    </recommendedName>
</protein>